<dbReference type="AlphaFoldDB" id="A0A1U9UP45"/>
<sequence length="333" mass="34728">MPASNLFRPTAAKAAAISCLAAMALCAAAMPLHAQTRAQPIRLVVPYPPGGAADQITRLVAQQASVSLGTSIVIENKAGAGGIIAAETVARAEPDGQTFLVGSNAPLVINSALYAKLPYDPVKDFRPVAGMGKSPLLLVTRQDLPVKSVQELVSLGKQAPGKLSMGSASNGNITHLAGEYAASSLGMRVTHVPFAGSAPAIVSLLGKNIDFMFDALPSSMQQARSGKLHALAILDSRRFPLLPDVPTMQELGFPGLEASAWFGVVAPARTPDEPVAALNRAINAALQRPDLQEKLHAIGAQPMPGSADAFGKFIRDERARWIPLAKTLGVKAD</sequence>
<dbReference type="InterPro" id="IPR042100">
    <property type="entry name" value="Bug_dom1"/>
</dbReference>
<reference evidence="4" key="1">
    <citation type="submission" date="2017-02" db="EMBL/GenBank/DDBJ databases">
        <title>Complete genome sequence of Cupriavidus necator strain NH9, a 3-chlorobenzoate degrader.</title>
        <authorList>
            <person name="Moriuchi R."/>
            <person name="Dohra H."/>
            <person name="Ogawa N."/>
        </authorList>
    </citation>
    <scope>NUCLEOTIDE SEQUENCE [LARGE SCALE GENOMIC DNA]</scope>
    <source>
        <strain evidence="4">NH9</strain>
    </source>
</reference>
<organism evidence="3 4">
    <name type="scientific">Cupriavidus necator</name>
    <name type="common">Alcaligenes eutrophus</name>
    <name type="synonym">Ralstonia eutropha</name>
    <dbReference type="NCBI Taxonomy" id="106590"/>
    <lineage>
        <taxon>Bacteria</taxon>
        <taxon>Pseudomonadati</taxon>
        <taxon>Pseudomonadota</taxon>
        <taxon>Betaproteobacteria</taxon>
        <taxon>Burkholderiales</taxon>
        <taxon>Burkholderiaceae</taxon>
        <taxon>Cupriavidus</taxon>
    </lineage>
</organism>
<comment type="similarity">
    <text evidence="1">Belongs to the UPF0065 (bug) family.</text>
</comment>
<dbReference type="Proteomes" id="UP000189627">
    <property type="component" value="Chromosome 1"/>
</dbReference>
<feature type="signal peptide" evidence="2">
    <location>
        <begin position="1"/>
        <end position="34"/>
    </location>
</feature>
<name>A0A1U9UP45_CUPNE</name>
<dbReference type="PANTHER" id="PTHR42928:SF5">
    <property type="entry name" value="BLR1237 PROTEIN"/>
    <property type="match status" value="1"/>
</dbReference>
<dbReference type="PIRSF" id="PIRSF017082">
    <property type="entry name" value="YflP"/>
    <property type="match status" value="1"/>
</dbReference>
<proteinExistence type="inferred from homology"/>
<evidence type="ECO:0000313" key="4">
    <source>
        <dbReference type="Proteomes" id="UP000189627"/>
    </source>
</evidence>
<dbReference type="CDD" id="cd07012">
    <property type="entry name" value="PBP2_Bug_TTT"/>
    <property type="match status" value="1"/>
</dbReference>
<dbReference type="EMBL" id="CP017757">
    <property type="protein sequence ID" value="AQV94217.1"/>
    <property type="molecule type" value="Genomic_DNA"/>
</dbReference>
<dbReference type="Gene3D" id="3.40.190.150">
    <property type="entry name" value="Bordetella uptake gene, domain 1"/>
    <property type="match status" value="1"/>
</dbReference>
<dbReference type="PANTHER" id="PTHR42928">
    <property type="entry name" value="TRICARBOXYLATE-BINDING PROTEIN"/>
    <property type="match status" value="1"/>
</dbReference>
<dbReference type="KEGG" id="cuh:BJN34_09990"/>
<evidence type="ECO:0000313" key="3">
    <source>
        <dbReference type="EMBL" id="AQV94217.1"/>
    </source>
</evidence>
<protein>
    <submittedName>
        <fullName evidence="3">ABC transporter substrate-binding protein</fullName>
    </submittedName>
</protein>
<gene>
    <name evidence="3" type="ORF">BJN34_09990</name>
</gene>
<accession>A0A1U9UP45</accession>
<evidence type="ECO:0000256" key="1">
    <source>
        <dbReference type="ARBA" id="ARBA00006987"/>
    </source>
</evidence>
<dbReference type="InterPro" id="IPR005064">
    <property type="entry name" value="BUG"/>
</dbReference>
<dbReference type="Pfam" id="PF03401">
    <property type="entry name" value="TctC"/>
    <property type="match status" value="1"/>
</dbReference>
<dbReference type="SUPFAM" id="SSF53850">
    <property type="entry name" value="Periplasmic binding protein-like II"/>
    <property type="match status" value="1"/>
</dbReference>
<feature type="chain" id="PRO_5013205524" evidence="2">
    <location>
        <begin position="35"/>
        <end position="333"/>
    </location>
</feature>
<evidence type="ECO:0000256" key="2">
    <source>
        <dbReference type="SAM" id="SignalP"/>
    </source>
</evidence>
<keyword evidence="2" id="KW-0732">Signal</keyword>
<dbReference type="Gene3D" id="3.40.190.10">
    <property type="entry name" value="Periplasmic binding protein-like II"/>
    <property type="match status" value="1"/>
</dbReference>